<keyword evidence="1" id="KW-0812">Transmembrane</keyword>
<dbReference type="RefSeq" id="WP_066447202.1">
    <property type="nucleotide sequence ID" value="NZ_JANKBF010000019.1"/>
</dbReference>
<feature type="transmembrane region" description="Helical" evidence="1">
    <location>
        <begin position="12"/>
        <end position="32"/>
    </location>
</feature>
<evidence type="ECO:0000256" key="1">
    <source>
        <dbReference type="SAM" id="Phobius"/>
    </source>
</evidence>
<protein>
    <submittedName>
        <fullName evidence="2">Uncharacterized protein</fullName>
    </submittedName>
</protein>
<dbReference type="GeneID" id="98916246"/>
<reference evidence="2 3" key="1">
    <citation type="submission" date="2019-03" db="EMBL/GenBank/DDBJ databases">
        <title>Genomic Encyclopedia of Type Strains, Phase IV (KMG-IV): sequencing the most valuable type-strain genomes for metagenomic binning, comparative biology and taxonomic classification.</title>
        <authorList>
            <person name="Goeker M."/>
        </authorList>
    </citation>
    <scope>NUCLEOTIDE SEQUENCE [LARGE SCALE GENOMIC DNA]</scope>
    <source>
        <strain evidence="2 3">DSM 29487</strain>
    </source>
</reference>
<evidence type="ECO:0000313" key="3">
    <source>
        <dbReference type="Proteomes" id="UP000295515"/>
    </source>
</evidence>
<dbReference type="EMBL" id="SMCQ01000021">
    <property type="protein sequence ID" value="TCV94249.1"/>
    <property type="molecule type" value="Genomic_DNA"/>
</dbReference>
<comment type="caution">
    <text evidence="2">The sequence shown here is derived from an EMBL/GenBank/DDBJ whole genome shotgun (WGS) entry which is preliminary data.</text>
</comment>
<gene>
    <name evidence="2" type="ORF">EDD60_12144</name>
</gene>
<accession>A0A4V2W458</accession>
<organism evidence="2 3">
    <name type="scientific">Longibaculum muris</name>
    <dbReference type="NCBI Taxonomy" id="1796628"/>
    <lineage>
        <taxon>Bacteria</taxon>
        <taxon>Bacillati</taxon>
        <taxon>Bacillota</taxon>
        <taxon>Erysipelotrichia</taxon>
        <taxon>Erysipelotrichales</taxon>
        <taxon>Coprobacillaceae</taxon>
        <taxon>Longibaculum</taxon>
    </lineage>
</organism>
<dbReference type="AlphaFoldDB" id="A0A4V2W458"/>
<keyword evidence="1" id="KW-1133">Transmembrane helix</keyword>
<keyword evidence="3" id="KW-1185">Reference proteome</keyword>
<evidence type="ECO:0000313" key="2">
    <source>
        <dbReference type="EMBL" id="TCV94249.1"/>
    </source>
</evidence>
<keyword evidence="1" id="KW-0472">Membrane</keyword>
<sequence>MKERHLLRNTFLIGLAIVTILCVIIMDIYTYGSKYEGYNIYYNGAIMPLQIDHPQDITATRNTEINISNNFLIKEEYELYNHSQQEKTIQLKYPYLGYLSNKDEFMIEANGKSINYQINLQQFINQYQYSKENQLFERTLPHNINQIKQLLDNQPKKLSQQMKDLLKQEVYVYRFVDRQYPQDGTVCYLTVDIPKNQKVYCYNIDKNEDEIFEIMMDNGEYALTPMLISKEKIKDIHLTGYSDSNLNKESHEVKAKIDEEKITVKKAIDAILLEQNNIFLKEKQYQINQDSINQNFYHLIDEMIENNVPIEMFSIEYIIDDAYYQISHEVKIPADSSIKLNYQYLQNYYVALKSKQDHNFNYMTQYQSSLNITSQKIKLILQEPYSLKDDNLGLKKDLKVYQKDIDLNQDEYYIDIDVQN</sequence>
<name>A0A4V2W458_9FIRM</name>
<dbReference type="Proteomes" id="UP000295515">
    <property type="component" value="Unassembled WGS sequence"/>
</dbReference>
<proteinExistence type="predicted"/>